<feature type="signal peptide" evidence="1">
    <location>
        <begin position="1"/>
        <end position="17"/>
    </location>
</feature>
<organism evidence="2 3">
    <name type="scientific">Drosophila willistoni</name>
    <name type="common">Fruit fly</name>
    <dbReference type="NCBI Taxonomy" id="7260"/>
    <lineage>
        <taxon>Eukaryota</taxon>
        <taxon>Metazoa</taxon>
        <taxon>Ecdysozoa</taxon>
        <taxon>Arthropoda</taxon>
        <taxon>Hexapoda</taxon>
        <taxon>Insecta</taxon>
        <taxon>Pterygota</taxon>
        <taxon>Neoptera</taxon>
        <taxon>Endopterygota</taxon>
        <taxon>Diptera</taxon>
        <taxon>Brachycera</taxon>
        <taxon>Muscomorpha</taxon>
        <taxon>Ephydroidea</taxon>
        <taxon>Drosophilidae</taxon>
        <taxon>Drosophila</taxon>
        <taxon>Sophophora</taxon>
    </lineage>
</organism>
<evidence type="ECO:0000256" key="1">
    <source>
        <dbReference type="SAM" id="SignalP"/>
    </source>
</evidence>
<protein>
    <submittedName>
        <fullName evidence="2">Uncharacterized protein</fullName>
    </submittedName>
</protein>
<dbReference type="InParanoid" id="B4NEL8"/>
<accession>B4NEL8</accession>
<gene>
    <name evidence="2" type="primary">Dwil\GK25258</name>
    <name evidence="2" type="ORF">Dwil_GK25258</name>
</gene>
<dbReference type="FunCoup" id="B4NEL8">
    <property type="interactions" value="4"/>
</dbReference>
<sequence length="156" mass="17341">MWHALIALFGLVFLVNAQPLARANDLYYTAITPVSDETRYTTLNPNAELKEFNKVKHSKGNIVFTSGERITGDRLIVNHYDDESFTTTADIEVGMKYPSSSSTGATLTCIEIYVDMSADDAGAYMINGGIGKANAEILLTCNQTRTYVYETYFYGY</sequence>
<dbReference type="Proteomes" id="UP000007798">
    <property type="component" value="Unassembled WGS sequence"/>
</dbReference>
<dbReference type="Pfam" id="PF15868">
    <property type="entry name" value="MBF2"/>
    <property type="match status" value="1"/>
</dbReference>
<keyword evidence="3" id="KW-1185">Reference proteome</keyword>
<dbReference type="KEGG" id="dwi:6648808"/>
<dbReference type="HOGENOM" id="CLU_1837208_0_0_1"/>
<dbReference type="PhylomeDB" id="B4NEL8"/>
<evidence type="ECO:0000313" key="2">
    <source>
        <dbReference type="EMBL" id="EDW82187.1"/>
    </source>
</evidence>
<reference evidence="2 3" key="1">
    <citation type="journal article" date="2007" name="Nature">
        <title>Evolution of genes and genomes on the Drosophila phylogeny.</title>
        <authorList>
            <consortium name="Drosophila 12 Genomes Consortium"/>
            <person name="Clark A.G."/>
            <person name="Eisen M.B."/>
            <person name="Smith D.R."/>
            <person name="Bergman C.M."/>
            <person name="Oliver B."/>
            <person name="Markow T.A."/>
            <person name="Kaufman T.C."/>
            <person name="Kellis M."/>
            <person name="Gelbart W."/>
            <person name="Iyer V.N."/>
            <person name="Pollard D.A."/>
            <person name="Sackton T.B."/>
            <person name="Larracuente A.M."/>
            <person name="Singh N.D."/>
            <person name="Abad J.P."/>
            <person name="Abt D.N."/>
            <person name="Adryan B."/>
            <person name="Aguade M."/>
            <person name="Akashi H."/>
            <person name="Anderson W.W."/>
            <person name="Aquadro C.F."/>
            <person name="Ardell D.H."/>
            <person name="Arguello R."/>
            <person name="Artieri C.G."/>
            <person name="Barbash D.A."/>
            <person name="Barker D."/>
            <person name="Barsanti P."/>
            <person name="Batterham P."/>
            <person name="Batzoglou S."/>
            <person name="Begun D."/>
            <person name="Bhutkar A."/>
            <person name="Blanco E."/>
            <person name="Bosak S.A."/>
            <person name="Bradley R.K."/>
            <person name="Brand A.D."/>
            <person name="Brent M.R."/>
            <person name="Brooks A.N."/>
            <person name="Brown R.H."/>
            <person name="Butlin R.K."/>
            <person name="Caggese C."/>
            <person name="Calvi B.R."/>
            <person name="Bernardo de Carvalho A."/>
            <person name="Caspi A."/>
            <person name="Castrezana S."/>
            <person name="Celniker S.E."/>
            <person name="Chang J.L."/>
            <person name="Chapple C."/>
            <person name="Chatterji S."/>
            <person name="Chinwalla A."/>
            <person name="Civetta A."/>
            <person name="Clifton S.W."/>
            <person name="Comeron J.M."/>
            <person name="Costello J.C."/>
            <person name="Coyne J.A."/>
            <person name="Daub J."/>
            <person name="David R.G."/>
            <person name="Delcher A.L."/>
            <person name="Delehaunty K."/>
            <person name="Do C.B."/>
            <person name="Ebling H."/>
            <person name="Edwards K."/>
            <person name="Eickbush T."/>
            <person name="Evans J.D."/>
            <person name="Filipski A."/>
            <person name="Findeiss S."/>
            <person name="Freyhult E."/>
            <person name="Fulton L."/>
            <person name="Fulton R."/>
            <person name="Garcia A.C."/>
            <person name="Gardiner A."/>
            <person name="Garfield D.A."/>
            <person name="Garvin B.E."/>
            <person name="Gibson G."/>
            <person name="Gilbert D."/>
            <person name="Gnerre S."/>
            <person name="Godfrey J."/>
            <person name="Good R."/>
            <person name="Gotea V."/>
            <person name="Gravely B."/>
            <person name="Greenberg A.J."/>
            <person name="Griffiths-Jones S."/>
            <person name="Gross S."/>
            <person name="Guigo R."/>
            <person name="Gustafson E.A."/>
            <person name="Haerty W."/>
            <person name="Hahn M.W."/>
            <person name="Halligan D.L."/>
            <person name="Halpern A.L."/>
            <person name="Halter G.M."/>
            <person name="Han M.V."/>
            <person name="Heger A."/>
            <person name="Hillier L."/>
            <person name="Hinrichs A.S."/>
            <person name="Holmes I."/>
            <person name="Hoskins R.A."/>
            <person name="Hubisz M.J."/>
            <person name="Hultmark D."/>
            <person name="Huntley M.A."/>
            <person name="Jaffe D.B."/>
            <person name="Jagadeeshan S."/>
            <person name="Jeck W.R."/>
            <person name="Johnson J."/>
            <person name="Jones C.D."/>
            <person name="Jordan W.C."/>
            <person name="Karpen G.H."/>
            <person name="Kataoka E."/>
            <person name="Keightley P.D."/>
            <person name="Kheradpour P."/>
            <person name="Kirkness E.F."/>
            <person name="Koerich L.B."/>
            <person name="Kristiansen K."/>
            <person name="Kudrna D."/>
            <person name="Kulathinal R.J."/>
            <person name="Kumar S."/>
            <person name="Kwok R."/>
            <person name="Lander E."/>
            <person name="Langley C.H."/>
            <person name="Lapoint R."/>
            <person name="Lazzaro B.P."/>
            <person name="Lee S.J."/>
            <person name="Levesque L."/>
            <person name="Li R."/>
            <person name="Lin C.F."/>
            <person name="Lin M.F."/>
            <person name="Lindblad-Toh K."/>
            <person name="Llopart A."/>
            <person name="Long M."/>
            <person name="Low L."/>
            <person name="Lozovsky E."/>
            <person name="Lu J."/>
            <person name="Luo M."/>
            <person name="Machado C.A."/>
            <person name="Makalowski W."/>
            <person name="Marzo M."/>
            <person name="Matsuda M."/>
            <person name="Matzkin L."/>
            <person name="McAllister B."/>
            <person name="McBride C.S."/>
            <person name="McKernan B."/>
            <person name="McKernan K."/>
            <person name="Mendez-Lago M."/>
            <person name="Minx P."/>
            <person name="Mollenhauer M.U."/>
            <person name="Montooth K."/>
            <person name="Mount S.M."/>
            <person name="Mu X."/>
            <person name="Myers E."/>
            <person name="Negre B."/>
            <person name="Newfeld S."/>
            <person name="Nielsen R."/>
            <person name="Noor M.A."/>
            <person name="O'Grady P."/>
            <person name="Pachter L."/>
            <person name="Papaceit M."/>
            <person name="Parisi M.J."/>
            <person name="Parisi M."/>
            <person name="Parts L."/>
            <person name="Pedersen J.S."/>
            <person name="Pesole G."/>
            <person name="Phillippy A.M."/>
            <person name="Ponting C.P."/>
            <person name="Pop M."/>
            <person name="Porcelli D."/>
            <person name="Powell J.R."/>
            <person name="Prohaska S."/>
            <person name="Pruitt K."/>
            <person name="Puig M."/>
            <person name="Quesneville H."/>
            <person name="Ram K.R."/>
            <person name="Rand D."/>
            <person name="Rasmussen M.D."/>
            <person name="Reed L.K."/>
            <person name="Reenan R."/>
            <person name="Reily A."/>
            <person name="Remington K.A."/>
            <person name="Rieger T.T."/>
            <person name="Ritchie M.G."/>
            <person name="Robin C."/>
            <person name="Rogers Y.H."/>
            <person name="Rohde C."/>
            <person name="Rozas J."/>
            <person name="Rubenfield M.J."/>
            <person name="Ruiz A."/>
            <person name="Russo S."/>
            <person name="Salzberg S.L."/>
            <person name="Sanchez-Gracia A."/>
            <person name="Saranga D.J."/>
            <person name="Sato H."/>
            <person name="Schaeffer S.W."/>
            <person name="Schatz M.C."/>
            <person name="Schlenke T."/>
            <person name="Schwartz R."/>
            <person name="Segarra C."/>
            <person name="Singh R.S."/>
            <person name="Sirot L."/>
            <person name="Sirota M."/>
            <person name="Sisneros N.B."/>
            <person name="Smith C.D."/>
            <person name="Smith T.F."/>
            <person name="Spieth J."/>
            <person name="Stage D.E."/>
            <person name="Stark A."/>
            <person name="Stephan W."/>
            <person name="Strausberg R.L."/>
            <person name="Strempel S."/>
            <person name="Sturgill D."/>
            <person name="Sutton G."/>
            <person name="Sutton G.G."/>
            <person name="Tao W."/>
            <person name="Teichmann S."/>
            <person name="Tobari Y.N."/>
            <person name="Tomimura Y."/>
            <person name="Tsolas J.M."/>
            <person name="Valente V.L."/>
            <person name="Venter E."/>
            <person name="Venter J.C."/>
            <person name="Vicario S."/>
            <person name="Vieira F.G."/>
            <person name="Vilella A.J."/>
            <person name="Villasante A."/>
            <person name="Walenz B."/>
            <person name="Wang J."/>
            <person name="Wasserman M."/>
            <person name="Watts T."/>
            <person name="Wilson D."/>
            <person name="Wilson R.K."/>
            <person name="Wing R.A."/>
            <person name="Wolfner M.F."/>
            <person name="Wong A."/>
            <person name="Wong G.K."/>
            <person name="Wu C.I."/>
            <person name="Wu G."/>
            <person name="Yamamoto D."/>
            <person name="Yang H.P."/>
            <person name="Yang S.P."/>
            <person name="Yorke J.A."/>
            <person name="Yoshida K."/>
            <person name="Zdobnov E."/>
            <person name="Zhang P."/>
            <person name="Zhang Y."/>
            <person name="Zimin A.V."/>
            <person name="Baldwin J."/>
            <person name="Abdouelleil A."/>
            <person name="Abdulkadir J."/>
            <person name="Abebe A."/>
            <person name="Abera B."/>
            <person name="Abreu J."/>
            <person name="Acer S.C."/>
            <person name="Aftuck L."/>
            <person name="Alexander A."/>
            <person name="An P."/>
            <person name="Anderson E."/>
            <person name="Anderson S."/>
            <person name="Arachi H."/>
            <person name="Azer M."/>
            <person name="Bachantsang P."/>
            <person name="Barry A."/>
            <person name="Bayul T."/>
            <person name="Berlin A."/>
            <person name="Bessette D."/>
            <person name="Bloom T."/>
            <person name="Blye J."/>
            <person name="Boguslavskiy L."/>
            <person name="Bonnet C."/>
            <person name="Boukhgalter B."/>
            <person name="Bourzgui I."/>
            <person name="Brown A."/>
            <person name="Cahill P."/>
            <person name="Channer S."/>
            <person name="Cheshatsang Y."/>
            <person name="Chuda L."/>
            <person name="Citroen M."/>
            <person name="Collymore A."/>
            <person name="Cooke P."/>
            <person name="Costello M."/>
            <person name="D'Aco K."/>
            <person name="Daza R."/>
            <person name="De Haan G."/>
            <person name="DeGray S."/>
            <person name="DeMaso C."/>
            <person name="Dhargay N."/>
            <person name="Dooley K."/>
            <person name="Dooley E."/>
            <person name="Doricent M."/>
            <person name="Dorje P."/>
            <person name="Dorjee K."/>
            <person name="Dupes A."/>
            <person name="Elong R."/>
            <person name="Falk J."/>
            <person name="Farina A."/>
            <person name="Faro S."/>
            <person name="Ferguson D."/>
            <person name="Fisher S."/>
            <person name="Foley C.D."/>
            <person name="Franke A."/>
            <person name="Friedrich D."/>
            <person name="Gadbois L."/>
            <person name="Gearin G."/>
            <person name="Gearin C.R."/>
            <person name="Giannoukos G."/>
            <person name="Goode T."/>
            <person name="Graham J."/>
            <person name="Grandbois E."/>
            <person name="Grewal S."/>
            <person name="Gyaltsen K."/>
            <person name="Hafez N."/>
            <person name="Hagos B."/>
            <person name="Hall J."/>
            <person name="Henson C."/>
            <person name="Hollinger A."/>
            <person name="Honan T."/>
            <person name="Huard M.D."/>
            <person name="Hughes L."/>
            <person name="Hurhula B."/>
            <person name="Husby M.E."/>
            <person name="Kamat A."/>
            <person name="Kanga B."/>
            <person name="Kashin S."/>
            <person name="Khazanovich D."/>
            <person name="Kisner P."/>
            <person name="Lance K."/>
            <person name="Lara M."/>
            <person name="Lee W."/>
            <person name="Lennon N."/>
            <person name="Letendre F."/>
            <person name="LeVine R."/>
            <person name="Lipovsky A."/>
            <person name="Liu X."/>
            <person name="Liu J."/>
            <person name="Liu S."/>
            <person name="Lokyitsang T."/>
            <person name="Lokyitsang Y."/>
            <person name="Lubonja R."/>
            <person name="Lui A."/>
            <person name="MacDonald P."/>
            <person name="Magnisalis V."/>
            <person name="Maru K."/>
            <person name="Matthews C."/>
            <person name="McCusker W."/>
            <person name="McDonough S."/>
            <person name="Mehta T."/>
            <person name="Meldrim J."/>
            <person name="Meneus L."/>
            <person name="Mihai O."/>
            <person name="Mihalev A."/>
            <person name="Mihova T."/>
            <person name="Mittelman R."/>
            <person name="Mlenga V."/>
            <person name="Montmayeur A."/>
            <person name="Mulrain L."/>
            <person name="Navidi A."/>
            <person name="Naylor J."/>
            <person name="Negash T."/>
            <person name="Nguyen T."/>
            <person name="Nguyen N."/>
            <person name="Nicol R."/>
            <person name="Norbu C."/>
            <person name="Norbu N."/>
            <person name="Novod N."/>
            <person name="O'Neill B."/>
            <person name="Osman S."/>
            <person name="Markiewicz E."/>
            <person name="Oyono O.L."/>
            <person name="Patti C."/>
            <person name="Phunkhang P."/>
            <person name="Pierre F."/>
            <person name="Priest M."/>
            <person name="Raghuraman S."/>
            <person name="Rege F."/>
            <person name="Reyes R."/>
            <person name="Rise C."/>
            <person name="Rogov P."/>
            <person name="Ross K."/>
            <person name="Ryan E."/>
            <person name="Settipalli S."/>
            <person name="Shea T."/>
            <person name="Sherpa N."/>
            <person name="Shi L."/>
            <person name="Shih D."/>
            <person name="Sparrow T."/>
            <person name="Spaulding J."/>
            <person name="Stalker J."/>
            <person name="Stange-Thomann N."/>
            <person name="Stavropoulos S."/>
            <person name="Stone C."/>
            <person name="Strader C."/>
            <person name="Tesfaye S."/>
            <person name="Thomson T."/>
            <person name="Thoulutsang Y."/>
            <person name="Thoulutsang D."/>
            <person name="Topham K."/>
            <person name="Topping I."/>
            <person name="Tsamla T."/>
            <person name="Vassiliev H."/>
            <person name="Vo A."/>
            <person name="Wangchuk T."/>
            <person name="Wangdi T."/>
            <person name="Weiand M."/>
            <person name="Wilkinson J."/>
            <person name="Wilson A."/>
            <person name="Yadav S."/>
            <person name="Young G."/>
            <person name="Yu Q."/>
            <person name="Zembek L."/>
            <person name="Zhong D."/>
            <person name="Zimmer A."/>
            <person name="Zwirko Z."/>
            <person name="Jaffe D.B."/>
            <person name="Alvarez P."/>
            <person name="Brockman W."/>
            <person name="Butler J."/>
            <person name="Chin C."/>
            <person name="Gnerre S."/>
            <person name="Grabherr M."/>
            <person name="Kleber M."/>
            <person name="Mauceli E."/>
            <person name="MacCallum I."/>
        </authorList>
    </citation>
    <scope>NUCLEOTIDE SEQUENCE [LARGE SCALE GENOMIC DNA]</scope>
    <source>
        <strain evidence="3">Tucson 14030-0811.24</strain>
    </source>
</reference>
<feature type="chain" id="PRO_5002819655" evidence="1">
    <location>
        <begin position="18"/>
        <end position="156"/>
    </location>
</feature>
<keyword evidence="1" id="KW-0732">Signal</keyword>
<dbReference type="OrthoDB" id="7939642at2759"/>
<dbReference type="AlphaFoldDB" id="B4NEL8"/>
<dbReference type="OMA" id="KHAKGNI"/>
<dbReference type="EMBL" id="CH964239">
    <property type="protein sequence ID" value="EDW82187.1"/>
    <property type="molecule type" value="Genomic_DNA"/>
</dbReference>
<evidence type="ECO:0000313" key="3">
    <source>
        <dbReference type="Proteomes" id="UP000007798"/>
    </source>
</evidence>
<dbReference type="InterPro" id="IPR031734">
    <property type="entry name" value="MBF2"/>
</dbReference>
<proteinExistence type="predicted"/>
<dbReference type="eggNOG" id="ENOG502TCUY">
    <property type="taxonomic scope" value="Eukaryota"/>
</dbReference>
<name>B4NEL8_DROWI</name>